<evidence type="ECO:0000313" key="1">
    <source>
        <dbReference type="EMBL" id="MCU7554444.1"/>
    </source>
</evidence>
<evidence type="ECO:0000313" key="2">
    <source>
        <dbReference type="Proteomes" id="UP001209257"/>
    </source>
</evidence>
<organism evidence="1 2">
    <name type="scientific">Alteromonas salexigens</name>
    <dbReference type="NCBI Taxonomy" id="2982530"/>
    <lineage>
        <taxon>Bacteria</taxon>
        <taxon>Pseudomonadati</taxon>
        <taxon>Pseudomonadota</taxon>
        <taxon>Gammaproteobacteria</taxon>
        <taxon>Alteromonadales</taxon>
        <taxon>Alteromonadaceae</taxon>
        <taxon>Alteromonas/Salinimonas group</taxon>
        <taxon>Alteromonas</taxon>
    </lineage>
</organism>
<gene>
    <name evidence="1" type="ORF">OCL06_07525</name>
</gene>
<dbReference type="Gene3D" id="3.40.50.300">
    <property type="entry name" value="P-loop containing nucleotide triphosphate hydrolases"/>
    <property type="match status" value="1"/>
</dbReference>
<dbReference type="Proteomes" id="UP001209257">
    <property type="component" value="Unassembled WGS sequence"/>
</dbReference>
<dbReference type="EMBL" id="JAOTJC010000007">
    <property type="protein sequence ID" value="MCU7554444.1"/>
    <property type="molecule type" value="Genomic_DNA"/>
</dbReference>
<reference evidence="2" key="1">
    <citation type="submission" date="2023-07" db="EMBL/GenBank/DDBJ databases">
        <title>Study on multiphase classification of strain Alteromonas salexigens isolated from the Yellow Sea.</title>
        <authorList>
            <person name="Sun L."/>
        </authorList>
    </citation>
    <scope>NUCLEOTIDE SEQUENCE [LARGE SCALE GENOMIC DNA]</scope>
    <source>
        <strain evidence="2">ASW11-19</strain>
    </source>
</reference>
<dbReference type="SUPFAM" id="SSF52540">
    <property type="entry name" value="P-loop containing nucleoside triphosphate hydrolases"/>
    <property type="match status" value="1"/>
</dbReference>
<sequence length="313" mass="35614">MKKIYNNQKSLKSLHTEIESALQVIEQKYLLPKKESTASVESKEFSLLERCEKLSKINKKDVLRTVHHFACSGGTLISKCISSLPNVYLLSEVHPYTKLHFNESGAEYSPTDITRLCHYANVPNINSLSETILRNNIVTVSDHINALGGELVIRDHSHADFCVGDNSSNSCSILNILSDDFEIKKIATVRHPVDSYLSLIKNNWVHFSPPTFNEYCTRLLYFLKNFEMSEIYKYEDFVDNPKAQMELISTALDIKYDENFSTTFNIHNVTGDSGRKGSKIQVRERLGLSSSLKDEVSKSRAFEEVANMMSYSF</sequence>
<proteinExistence type="predicted"/>
<dbReference type="RefSeq" id="WP_262993147.1">
    <property type="nucleotide sequence ID" value="NZ_JAOTJC010000007.1"/>
</dbReference>
<name>A0ABT2VR96_9ALTE</name>
<protein>
    <submittedName>
        <fullName evidence="1">Sulfotransferase</fullName>
    </submittedName>
</protein>
<dbReference type="InterPro" id="IPR027417">
    <property type="entry name" value="P-loop_NTPase"/>
</dbReference>
<keyword evidence="2" id="KW-1185">Reference proteome</keyword>
<comment type="caution">
    <text evidence="1">The sequence shown here is derived from an EMBL/GenBank/DDBJ whole genome shotgun (WGS) entry which is preliminary data.</text>
</comment>
<accession>A0ABT2VR96</accession>